<name>A0A0M0BUC4_9ARCH</name>
<reference evidence="2" key="1">
    <citation type="submission" date="2015-06" db="EMBL/GenBank/DDBJ databases">
        <title>New insights into the roles of widespread benthic archaea in carbon and nitrogen cycling.</title>
        <authorList>
            <person name="Lazar C.S."/>
            <person name="Baker B.J."/>
            <person name="Seitz K.W."/>
            <person name="Hyde A.S."/>
            <person name="Dick G.J."/>
            <person name="Hinrichs K.-U."/>
            <person name="Teske A.P."/>
        </authorList>
    </citation>
    <scope>NUCLEOTIDE SEQUENCE [LARGE SCALE GENOMIC DNA]</scope>
</reference>
<dbReference type="Proteomes" id="UP000054016">
    <property type="component" value="Unassembled WGS sequence"/>
</dbReference>
<proteinExistence type="predicted"/>
<sequence length="64" mass="7413">MEAITRQDAKEIKAGIVNIHRLLELRKLHVKCINAGKMCASCNSFCHELGLQKQTRNFIEKYHM</sequence>
<protein>
    <submittedName>
        <fullName evidence="1">Uncharacterized protein</fullName>
    </submittedName>
</protein>
<gene>
    <name evidence="1" type="ORF">AC478_00945</name>
</gene>
<accession>A0A0M0BUC4</accession>
<evidence type="ECO:0000313" key="1">
    <source>
        <dbReference type="EMBL" id="KON32217.1"/>
    </source>
</evidence>
<organism evidence="1 2">
    <name type="scientific">miscellaneous Crenarchaeota group-1 archaeon SG8-32-3</name>
    <dbReference type="NCBI Taxonomy" id="1685125"/>
    <lineage>
        <taxon>Archaea</taxon>
        <taxon>Candidatus Bathyarchaeota</taxon>
        <taxon>MCG-1</taxon>
    </lineage>
</organism>
<comment type="caution">
    <text evidence="1">The sequence shown here is derived from an EMBL/GenBank/DDBJ whole genome shotgun (WGS) entry which is preliminary data.</text>
</comment>
<dbReference type="EMBL" id="LFWV01000008">
    <property type="protein sequence ID" value="KON32217.1"/>
    <property type="molecule type" value="Genomic_DNA"/>
</dbReference>
<dbReference type="AlphaFoldDB" id="A0A0M0BUC4"/>
<evidence type="ECO:0000313" key="2">
    <source>
        <dbReference type="Proteomes" id="UP000054016"/>
    </source>
</evidence>